<feature type="compositionally biased region" description="Polar residues" evidence="1">
    <location>
        <begin position="1"/>
        <end position="13"/>
    </location>
</feature>
<comment type="caution">
    <text evidence="2">The sequence shown here is derived from an EMBL/GenBank/DDBJ whole genome shotgun (WGS) entry which is preliminary data.</text>
</comment>
<proteinExistence type="predicted"/>
<dbReference type="AlphaFoldDB" id="A0A8J2WAW5"/>
<evidence type="ECO:0000313" key="3">
    <source>
        <dbReference type="Proteomes" id="UP000789524"/>
    </source>
</evidence>
<feature type="region of interest" description="Disordered" evidence="1">
    <location>
        <begin position="1"/>
        <end position="28"/>
    </location>
</feature>
<organism evidence="2 3">
    <name type="scientific">Danaus chrysippus</name>
    <name type="common">African queen</name>
    <dbReference type="NCBI Taxonomy" id="151541"/>
    <lineage>
        <taxon>Eukaryota</taxon>
        <taxon>Metazoa</taxon>
        <taxon>Ecdysozoa</taxon>
        <taxon>Arthropoda</taxon>
        <taxon>Hexapoda</taxon>
        <taxon>Insecta</taxon>
        <taxon>Pterygota</taxon>
        <taxon>Neoptera</taxon>
        <taxon>Endopterygota</taxon>
        <taxon>Lepidoptera</taxon>
        <taxon>Glossata</taxon>
        <taxon>Ditrysia</taxon>
        <taxon>Papilionoidea</taxon>
        <taxon>Nymphalidae</taxon>
        <taxon>Danainae</taxon>
        <taxon>Danaini</taxon>
        <taxon>Danaina</taxon>
        <taxon>Danaus</taxon>
        <taxon>Anosia</taxon>
    </lineage>
</organism>
<sequence length="76" mass="8150">MRSESEPSSSAQTPPCAGAGLRPRPRPRCDFLTGPARLVPVELLHILGSTTPQSSLITNEGRPVLFRVRSRLGPAC</sequence>
<accession>A0A8J2WAW5</accession>
<evidence type="ECO:0000313" key="2">
    <source>
        <dbReference type="EMBL" id="CAG9582003.1"/>
    </source>
</evidence>
<gene>
    <name evidence="2" type="ORF">DCHRY22_LOCUS14367</name>
</gene>
<evidence type="ECO:0000256" key="1">
    <source>
        <dbReference type="SAM" id="MobiDB-lite"/>
    </source>
</evidence>
<dbReference type="Proteomes" id="UP000789524">
    <property type="component" value="Unassembled WGS sequence"/>
</dbReference>
<keyword evidence="3" id="KW-1185">Reference proteome</keyword>
<dbReference type="EMBL" id="CAKASE010000080">
    <property type="protein sequence ID" value="CAG9582003.1"/>
    <property type="molecule type" value="Genomic_DNA"/>
</dbReference>
<reference evidence="2" key="1">
    <citation type="submission" date="2021-09" db="EMBL/GenBank/DDBJ databases">
        <authorList>
            <person name="Martin H S."/>
        </authorList>
    </citation>
    <scope>NUCLEOTIDE SEQUENCE</scope>
</reference>
<name>A0A8J2WAW5_9NEOP</name>
<protein>
    <submittedName>
        <fullName evidence="2">(African queen) hypothetical protein</fullName>
    </submittedName>
</protein>